<feature type="domain" description="BioF2-like acetyltransferase" evidence="1">
    <location>
        <begin position="185"/>
        <end position="329"/>
    </location>
</feature>
<gene>
    <name evidence="2" type="ORF">DFO68_105185</name>
</gene>
<reference evidence="2 3" key="1">
    <citation type="submission" date="2019-03" db="EMBL/GenBank/DDBJ databases">
        <title>Freshwater and sediment microbial communities from various areas in North America, analyzing microbe dynamics in response to fracking.</title>
        <authorList>
            <person name="Lamendella R."/>
        </authorList>
    </citation>
    <scope>NUCLEOTIDE SEQUENCE [LARGE SCALE GENOMIC DNA]</scope>
    <source>
        <strain evidence="2 3">1_TX</strain>
    </source>
</reference>
<organism evidence="2 3">
    <name type="scientific">Halomonas ventosae</name>
    <dbReference type="NCBI Taxonomy" id="229007"/>
    <lineage>
        <taxon>Bacteria</taxon>
        <taxon>Pseudomonadati</taxon>
        <taxon>Pseudomonadota</taxon>
        <taxon>Gammaproteobacteria</taxon>
        <taxon>Oceanospirillales</taxon>
        <taxon>Halomonadaceae</taxon>
        <taxon>Halomonas</taxon>
    </lineage>
</organism>
<comment type="caution">
    <text evidence="2">The sequence shown here is derived from an EMBL/GenBank/DDBJ whole genome shotgun (WGS) entry which is preliminary data.</text>
</comment>
<evidence type="ECO:0000259" key="1">
    <source>
        <dbReference type="Pfam" id="PF13480"/>
    </source>
</evidence>
<evidence type="ECO:0000313" key="2">
    <source>
        <dbReference type="EMBL" id="TDO10660.1"/>
    </source>
</evidence>
<dbReference type="AlphaFoldDB" id="A0A4R6HNV1"/>
<name>A0A4R6HNV1_9GAMM</name>
<dbReference type="GO" id="GO:0016740">
    <property type="term" value="F:transferase activity"/>
    <property type="evidence" value="ECO:0007669"/>
    <property type="project" value="UniProtKB-KW"/>
</dbReference>
<dbReference type="Proteomes" id="UP000295150">
    <property type="component" value="Unassembled WGS sequence"/>
</dbReference>
<keyword evidence="2" id="KW-0808">Transferase</keyword>
<protein>
    <submittedName>
        <fullName evidence="2">CelD/BcsL family acetyltransferase involved in cellulose biosynthesis</fullName>
    </submittedName>
</protein>
<dbReference type="EMBL" id="SNWH01000005">
    <property type="protein sequence ID" value="TDO10660.1"/>
    <property type="molecule type" value="Genomic_DNA"/>
</dbReference>
<keyword evidence="3" id="KW-1185">Reference proteome</keyword>
<dbReference type="Pfam" id="PF13480">
    <property type="entry name" value="Acetyltransf_6"/>
    <property type="match status" value="1"/>
</dbReference>
<sequence>MTRTPLTFELLQDSDALAALAPEWRALSARLATSLDWFATADYTRAYLSFFQPAQWFVVAIRDRDSGELCGVFPLQVFTLTKGEQRYRACKPVGVPFLPYVEFPVQGERRREVLGVLFNAVLRNRLGVDLVFLGPLHEQSPLYLALLEDLGRTASLLAWRYHGNAHTVDTRLQSFDDYARTRSSKALADARYNERRLSRQGDLRVTFSNAGDPANALRIDTLCRMSRERFGDKLVHASIPQWPEYIRHLVSSLASGGQAELASVLFDDHPIALGLSFCHKGRRNFFLTGFDPDYARYSPAKILLAHLVERTYAERGVLCLGAGSHPYKRLWATSVGELKCAVVKLNPDIGEALDAVLQPKNLYRLIGF</sequence>
<dbReference type="Gene3D" id="3.40.630.30">
    <property type="match status" value="1"/>
</dbReference>
<dbReference type="InterPro" id="IPR016181">
    <property type="entry name" value="Acyl_CoA_acyltransferase"/>
</dbReference>
<dbReference type="SUPFAM" id="SSF55729">
    <property type="entry name" value="Acyl-CoA N-acyltransferases (Nat)"/>
    <property type="match status" value="1"/>
</dbReference>
<accession>A0A4R6HNV1</accession>
<dbReference type="RefSeq" id="WP_166637531.1">
    <property type="nucleotide sequence ID" value="NZ_SNWH01000005.1"/>
</dbReference>
<proteinExistence type="predicted"/>
<evidence type="ECO:0000313" key="3">
    <source>
        <dbReference type="Proteomes" id="UP000295150"/>
    </source>
</evidence>
<dbReference type="InterPro" id="IPR038740">
    <property type="entry name" value="BioF2-like_GNAT_dom"/>
</dbReference>